<feature type="compositionally biased region" description="Basic and acidic residues" evidence="8">
    <location>
        <begin position="1416"/>
        <end position="1426"/>
    </location>
</feature>
<feature type="region of interest" description="Disordered" evidence="8">
    <location>
        <begin position="1175"/>
        <end position="1194"/>
    </location>
</feature>
<dbReference type="GO" id="GO:0061136">
    <property type="term" value="P:regulation of proteasomal protein catabolic process"/>
    <property type="evidence" value="ECO:0007669"/>
    <property type="project" value="TreeGrafter"/>
</dbReference>
<feature type="compositionally biased region" description="Low complexity" evidence="8">
    <location>
        <begin position="1388"/>
        <end position="1398"/>
    </location>
</feature>
<evidence type="ECO:0000256" key="2">
    <source>
        <dbReference type="ARBA" id="ARBA00012759"/>
    </source>
</evidence>
<evidence type="ECO:0000256" key="3">
    <source>
        <dbReference type="ARBA" id="ARBA00022670"/>
    </source>
</evidence>
<dbReference type="InterPro" id="IPR018200">
    <property type="entry name" value="USP_CS"/>
</dbReference>
<feature type="compositionally biased region" description="Low complexity" evidence="8">
    <location>
        <begin position="763"/>
        <end position="777"/>
    </location>
</feature>
<evidence type="ECO:0000256" key="4">
    <source>
        <dbReference type="ARBA" id="ARBA00022786"/>
    </source>
</evidence>
<dbReference type="PROSITE" id="PS50235">
    <property type="entry name" value="USP_3"/>
    <property type="match status" value="1"/>
</dbReference>
<dbReference type="Gene3D" id="3.90.70.10">
    <property type="entry name" value="Cysteine proteinases"/>
    <property type="match status" value="1"/>
</dbReference>
<feature type="region of interest" description="Disordered" evidence="8">
    <location>
        <begin position="1385"/>
        <end position="1445"/>
    </location>
</feature>
<feature type="coiled-coil region" evidence="7">
    <location>
        <begin position="1057"/>
        <end position="1091"/>
    </location>
</feature>
<keyword evidence="11" id="KW-1185">Reference proteome</keyword>
<feature type="compositionally biased region" description="Acidic residues" evidence="8">
    <location>
        <begin position="1501"/>
        <end position="1510"/>
    </location>
</feature>
<evidence type="ECO:0000256" key="5">
    <source>
        <dbReference type="ARBA" id="ARBA00022801"/>
    </source>
</evidence>
<evidence type="ECO:0000256" key="8">
    <source>
        <dbReference type="SAM" id="MobiDB-lite"/>
    </source>
</evidence>
<proteinExistence type="predicted"/>
<feature type="compositionally biased region" description="Basic and acidic residues" evidence="8">
    <location>
        <begin position="24"/>
        <end position="34"/>
    </location>
</feature>
<comment type="catalytic activity">
    <reaction evidence="1">
        <text>Thiol-dependent hydrolysis of ester, thioester, amide, peptide and isopeptide bonds formed by the C-terminal Gly of ubiquitin (a 76-residue protein attached to proteins as an intracellular targeting signal).</text>
        <dbReference type="EC" id="3.4.19.12"/>
    </reaction>
</comment>
<feature type="region of interest" description="Disordered" evidence="8">
    <location>
        <begin position="1202"/>
        <end position="1224"/>
    </location>
</feature>
<dbReference type="InterPro" id="IPR025305">
    <property type="entry name" value="UCH_repeat_domain"/>
</dbReference>
<feature type="compositionally biased region" description="Low complexity" evidence="8">
    <location>
        <begin position="1427"/>
        <end position="1445"/>
    </location>
</feature>
<dbReference type="InterPro" id="IPR001394">
    <property type="entry name" value="Peptidase_C19_UCH"/>
</dbReference>
<dbReference type="InterPro" id="IPR038765">
    <property type="entry name" value="Papain-like_cys_pep_sf"/>
</dbReference>
<dbReference type="EC" id="3.4.19.12" evidence="2"/>
<evidence type="ECO:0000313" key="11">
    <source>
        <dbReference type="Proteomes" id="UP000298493"/>
    </source>
</evidence>
<feature type="region of interest" description="Disordered" evidence="8">
    <location>
        <begin position="762"/>
        <end position="787"/>
    </location>
</feature>
<dbReference type="GO" id="GO:0070628">
    <property type="term" value="F:proteasome binding"/>
    <property type="evidence" value="ECO:0007669"/>
    <property type="project" value="TreeGrafter"/>
</dbReference>
<evidence type="ECO:0000259" key="9">
    <source>
        <dbReference type="PROSITE" id="PS50235"/>
    </source>
</evidence>
<organism evidence="10 11">
    <name type="scientific">Venturia nashicola</name>
    <dbReference type="NCBI Taxonomy" id="86259"/>
    <lineage>
        <taxon>Eukaryota</taxon>
        <taxon>Fungi</taxon>
        <taxon>Dikarya</taxon>
        <taxon>Ascomycota</taxon>
        <taxon>Pezizomycotina</taxon>
        <taxon>Dothideomycetes</taxon>
        <taxon>Pleosporomycetidae</taxon>
        <taxon>Venturiales</taxon>
        <taxon>Venturiaceae</taxon>
        <taxon>Venturia</taxon>
    </lineage>
</organism>
<feature type="region of interest" description="Disordered" evidence="8">
    <location>
        <begin position="1481"/>
        <end position="1561"/>
    </location>
</feature>
<dbReference type="Pfam" id="PF00443">
    <property type="entry name" value="UCH"/>
    <property type="match status" value="1"/>
</dbReference>
<dbReference type="GO" id="GO:0004843">
    <property type="term" value="F:cysteine-type deubiquitinase activity"/>
    <property type="evidence" value="ECO:0007669"/>
    <property type="project" value="UniProtKB-EC"/>
</dbReference>
<keyword evidence="3" id="KW-0645">Protease</keyword>
<feature type="compositionally biased region" description="Acidic residues" evidence="8">
    <location>
        <begin position="1402"/>
        <end position="1414"/>
    </location>
</feature>
<accession>A0A4Z1P042</accession>
<dbReference type="EMBL" id="SNSC02000023">
    <property type="protein sequence ID" value="TID14434.1"/>
    <property type="molecule type" value="Genomic_DNA"/>
</dbReference>
<feature type="region of interest" description="Disordered" evidence="8">
    <location>
        <begin position="1335"/>
        <end position="1369"/>
    </location>
</feature>
<dbReference type="GO" id="GO:0016579">
    <property type="term" value="P:protein deubiquitination"/>
    <property type="evidence" value="ECO:0007669"/>
    <property type="project" value="InterPro"/>
</dbReference>
<comment type="caution">
    <text evidence="10">The sequence shown here is derived from an EMBL/GenBank/DDBJ whole genome shotgun (WGS) entry which is preliminary data.</text>
</comment>
<dbReference type="PROSITE" id="PS00972">
    <property type="entry name" value="USP_1"/>
    <property type="match status" value="1"/>
</dbReference>
<feature type="region of interest" description="Disordered" evidence="8">
    <location>
        <begin position="1"/>
        <end position="48"/>
    </location>
</feature>
<evidence type="ECO:0000256" key="6">
    <source>
        <dbReference type="ARBA" id="ARBA00022807"/>
    </source>
</evidence>
<dbReference type="Pfam" id="PF13446">
    <property type="entry name" value="RPT"/>
    <property type="match status" value="3"/>
</dbReference>
<dbReference type="PANTHER" id="PTHR43982:SF6">
    <property type="entry name" value="UBIQUITIN CARBOXYL-TERMINAL HYDROLASE 2-RELATED"/>
    <property type="match status" value="1"/>
</dbReference>
<feature type="compositionally biased region" description="Basic and acidic residues" evidence="8">
    <location>
        <begin position="1207"/>
        <end position="1217"/>
    </location>
</feature>
<name>A0A4Z1P042_9PEZI</name>
<evidence type="ECO:0000256" key="7">
    <source>
        <dbReference type="SAM" id="Coils"/>
    </source>
</evidence>
<reference evidence="10 11" key="1">
    <citation type="submission" date="2019-04" db="EMBL/GenBank/DDBJ databases">
        <title>High contiguity whole genome sequence and gene annotation resource for two Venturia nashicola isolates.</title>
        <authorList>
            <person name="Prokchorchik M."/>
            <person name="Won K."/>
            <person name="Lee Y."/>
            <person name="Choi E.D."/>
            <person name="Segonzac C."/>
            <person name="Sohn K.H."/>
        </authorList>
    </citation>
    <scope>NUCLEOTIDE SEQUENCE [LARGE SCALE GENOMIC DNA]</scope>
    <source>
        <strain evidence="10 11">PRI2</strain>
    </source>
</reference>
<dbReference type="STRING" id="86259.A0A4Z1P042"/>
<dbReference type="PANTHER" id="PTHR43982">
    <property type="entry name" value="UBIQUITIN CARBOXYL-TERMINAL HYDROLASE"/>
    <property type="match status" value="1"/>
</dbReference>
<evidence type="ECO:0000256" key="1">
    <source>
        <dbReference type="ARBA" id="ARBA00000707"/>
    </source>
</evidence>
<dbReference type="InterPro" id="IPR044635">
    <property type="entry name" value="UBP14-like"/>
</dbReference>
<sequence length="1561" mass="174722">MHSPEHKSDIPGQTAPRVVANIKQADRRFKDPLERNPFTDPPRGYNELLDENRKNQRVGSCKHFWTTQTDQSVLPRQERGLKDAKYRISCFCQLCRWHVDVTITLFENSCPSEGEPLHHFAEFAKLDELEEWYEGRCTMCAAVLNIEYREPRLTTEDIALLTDTARLQERLRIAREKDPDRPDLKVTQPVMVLDALATYICDSLQPKETHREIPRLNRRFLLSFGEDCEPLLRKLQFVQTEASWQLPQPPPEDPWSADLRQYLQDVQEELWATMRRHMESGQQNRLKAYHERPPPFDSDIKLLLSTIEYDKSHYVKRATFIPVDEELLHAGLGSLGDFTDELLIYAFEQQIKHDPVGTPYYYDCLAKLADKRKSETLEIKVMMLASEGYFGREDVTKAYKYFSLDAWNASNYTDEYIRNTFEARLGSVQQWQETEMRQMLRIIAMSRGSKSLEGSAANERDYLISIRQYNTATLSLQFHRPSPTTSAHLHDKRKANINMGSLDKLRNAAEALNWLSDGADNSDAAADDIIQALAFAKLDADNQEKVLEAMTLIANDRNSDALRHWIAAYGDGDASGAFKDDELTRAYSHYNIQDRSSIVDMDVLQTMLSMKLQDPDASVTDKENSQRYFEIIRASSSTLSAAPAVTPIDHNSPVGLQNLGNTCYLNCVLQYFYAVKTFREIVTNLDHHKLPLRNYPGREEFGQVGGLQVTRPYVKWAQSFLAELAKLFDGMYTSSAAATPNPALAKDFLVKLEWLLVDPMAAGPSPSSPDSDGGVSDTTLVGDAPTATSDADIPMIDVAKDEKLAGMSEDDLKRMKEFHDKVKSGNLQAASEQLARQQDVHEIAANLINKAVCAMKPTGSDWNGAERDDITRLFYSSFHLNSLKGNPKKLVVDHTVTVHLYARPDGIPEALEAAFELNHVNSEYQTFARPAPILQISFLNQEVIDNVERIITHPFKVPQQINLTRYMDQPPKELLNLRKQYWDTHRQMREREDALARLHAPLRDAAGKLVDVDGSELLNASSQFLKSVQEELGSEFDELDDVASALQVVSGQCRSSIQTLKKEIRQIGSDLQKASAALNDKQKMIKFTSEEKVGEFDYTLFAVFVHRSMNGDPGHGHYYIYLHDFANQYWRCYNDSSVTVENGDMNEWIHGSTKQGTGRPNLVVYVKTSEKDKLTQPLYRKKREPGDPTPPCAAINIAPAAADEDMHDSATEEDPPKTEISPSKTVAKLATALAMAGQQIASYKSLKEQEDVDHQLAMDLYNADLEAQDVTKKEAEEAQARERALEVAKASIVTFHEPTTDLDPDFIMPGGSVSATVTDGASDDRGRTTYSGVGITATEVSPSPDRGLSSVSGEKNVEAEDGYNASVATSDEPKVLKNVWWDEDLPTSIDGQTSQGDSSQHDDDDDSEEAEVPDDMLFREPIERGTDSSTTPPVTTAPSVTVPGTARRFTCGSLKRIALILPNPSLKGNYSFVEPLMPTIEEVASGSEIPPDPDATPASEDTSDPEETSDAELPSGCDTAGHAQEETAVGVGQETAVEEEGEEGEEEEKEDEEYGPSHKFW</sequence>
<protein>
    <recommendedName>
        <fullName evidence="2">ubiquitinyl hydrolase 1</fullName>
        <ecNumber evidence="2">3.4.19.12</ecNumber>
    </recommendedName>
</protein>
<dbReference type="Proteomes" id="UP000298493">
    <property type="component" value="Unassembled WGS sequence"/>
</dbReference>
<feature type="compositionally biased region" description="Acidic residues" evidence="8">
    <location>
        <begin position="1536"/>
        <end position="1554"/>
    </location>
</feature>
<keyword evidence="7" id="KW-0175">Coiled coil</keyword>
<keyword evidence="4" id="KW-0833">Ubl conjugation pathway</keyword>
<dbReference type="InterPro" id="IPR028889">
    <property type="entry name" value="USP"/>
</dbReference>
<feature type="domain" description="USP" evidence="9">
    <location>
        <begin position="654"/>
        <end position="1168"/>
    </location>
</feature>
<gene>
    <name evidence="10" type="ORF">E6O75_ATG09513</name>
</gene>
<keyword evidence="6" id="KW-0788">Thiol protease</keyword>
<evidence type="ECO:0000313" key="10">
    <source>
        <dbReference type="EMBL" id="TID14434.1"/>
    </source>
</evidence>
<dbReference type="GO" id="GO:0043161">
    <property type="term" value="P:proteasome-mediated ubiquitin-dependent protein catabolic process"/>
    <property type="evidence" value="ECO:0007669"/>
    <property type="project" value="InterPro"/>
</dbReference>
<keyword evidence="5" id="KW-0378">Hydrolase</keyword>
<dbReference type="SUPFAM" id="SSF54001">
    <property type="entry name" value="Cysteine proteinases"/>
    <property type="match status" value="1"/>
</dbReference>